<feature type="region of interest" description="Disordered" evidence="1">
    <location>
        <begin position="163"/>
        <end position="216"/>
    </location>
</feature>
<feature type="compositionally biased region" description="Low complexity" evidence="1">
    <location>
        <begin position="39"/>
        <end position="63"/>
    </location>
</feature>
<evidence type="ECO:0000313" key="2">
    <source>
        <dbReference type="EMBL" id="KXG33553.1"/>
    </source>
</evidence>
<feature type="region of interest" description="Disordered" evidence="1">
    <location>
        <begin position="35"/>
        <end position="71"/>
    </location>
</feature>
<dbReference type="PANTHER" id="PTHR33672:SF16">
    <property type="entry name" value="OS01G0798750 PROTEIN"/>
    <property type="match status" value="1"/>
</dbReference>
<reference evidence="3" key="2">
    <citation type="journal article" date="2018" name="Plant J.">
        <title>The Sorghum bicolor reference genome: improved assembly, gene annotations, a transcriptome atlas, and signatures of genome organization.</title>
        <authorList>
            <person name="McCormick R.F."/>
            <person name="Truong S.K."/>
            <person name="Sreedasyam A."/>
            <person name="Jenkins J."/>
            <person name="Shu S."/>
            <person name="Sims D."/>
            <person name="Kennedy M."/>
            <person name="Amirebrahimi M."/>
            <person name="Weers B.D."/>
            <person name="McKinley B."/>
            <person name="Mattison A."/>
            <person name="Morishige D.T."/>
            <person name="Grimwood J."/>
            <person name="Schmutz J."/>
            <person name="Mullet J.E."/>
        </authorList>
    </citation>
    <scope>NUCLEOTIDE SEQUENCE [LARGE SCALE GENOMIC DNA]</scope>
    <source>
        <strain evidence="3">cv. BTx623</strain>
    </source>
</reference>
<organism evidence="2 3">
    <name type="scientific">Sorghum bicolor</name>
    <name type="common">Sorghum</name>
    <name type="synonym">Sorghum vulgare</name>
    <dbReference type="NCBI Taxonomy" id="4558"/>
    <lineage>
        <taxon>Eukaryota</taxon>
        <taxon>Viridiplantae</taxon>
        <taxon>Streptophyta</taxon>
        <taxon>Embryophyta</taxon>
        <taxon>Tracheophyta</taxon>
        <taxon>Spermatophyta</taxon>
        <taxon>Magnoliopsida</taxon>
        <taxon>Liliopsida</taxon>
        <taxon>Poales</taxon>
        <taxon>Poaceae</taxon>
        <taxon>PACMAD clade</taxon>
        <taxon>Panicoideae</taxon>
        <taxon>Andropogonodae</taxon>
        <taxon>Andropogoneae</taxon>
        <taxon>Sorghinae</taxon>
        <taxon>Sorghum</taxon>
    </lineage>
</organism>
<dbReference type="GO" id="GO:0048564">
    <property type="term" value="P:photosystem I assembly"/>
    <property type="evidence" value="ECO:0007669"/>
    <property type="project" value="InterPro"/>
</dbReference>
<dbReference type="InterPro" id="IPR040340">
    <property type="entry name" value="CEST/Y3IP1"/>
</dbReference>
<keyword evidence="3" id="KW-1185">Reference proteome</keyword>
<dbReference type="Proteomes" id="UP000000768">
    <property type="component" value="Chromosome 3"/>
</dbReference>
<evidence type="ECO:0000256" key="1">
    <source>
        <dbReference type="SAM" id="MobiDB-lite"/>
    </source>
</evidence>
<proteinExistence type="predicted"/>
<dbReference type="FunCoup" id="A0A1B6Q6K9">
    <property type="interactions" value="821"/>
</dbReference>
<protein>
    <submittedName>
        <fullName evidence="2">Uncharacterized protein</fullName>
    </submittedName>
</protein>
<dbReference type="InParanoid" id="A0A1B6Q6K9"/>
<accession>A0A1B6Q6K9</accession>
<dbReference type="Gramene" id="KXG33553">
    <property type="protein sequence ID" value="KXG33553"/>
    <property type="gene ID" value="SORBI_3003G324900"/>
</dbReference>
<dbReference type="PANTHER" id="PTHR33672">
    <property type="entry name" value="YCF3-INTERACTING PROTEIN 1, CHLOROPLASTIC"/>
    <property type="match status" value="1"/>
</dbReference>
<dbReference type="GO" id="GO:0009535">
    <property type="term" value="C:chloroplast thylakoid membrane"/>
    <property type="evidence" value="ECO:0007669"/>
    <property type="project" value="InterPro"/>
</dbReference>
<evidence type="ECO:0000313" key="3">
    <source>
        <dbReference type="Proteomes" id="UP000000768"/>
    </source>
</evidence>
<sequence length="216" mass="22175">MSGAAPDAESGREGFTCSALLMCLYLPGLSKKKPVEAISTSPPTAETAPAPAPDQPAEQQESPYAPPSRAASLDKSECASLYSRNNIVFDFIVEEGDQAQAAIHGYCPSPCFDLPVELIRAGERFGVVAADSEATTPVTATFVFDDGQGRGALKKMASCLAPGTDGSSGPPHLARFLSASGRSSAPRPLVTPSRDAPQGESVMVPACNATSGGSLS</sequence>
<dbReference type="EMBL" id="CM000762">
    <property type="protein sequence ID" value="KXG33553.1"/>
    <property type="molecule type" value="Genomic_DNA"/>
</dbReference>
<gene>
    <name evidence="2" type="ORF">SORBI_3003G324900</name>
</gene>
<dbReference type="AlphaFoldDB" id="A0A1B6Q6K9"/>
<dbReference type="eggNOG" id="ENOG502R3H1">
    <property type="taxonomic scope" value="Eukaryota"/>
</dbReference>
<dbReference type="GO" id="GO:0080183">
    <property type="term" value="P:response to photooxidative stress"/>
    <property type="evidence" value="ECO:0007669"/>
    <property type="project" value="InterPro"/>
</dbReference>
<reference evidence="2 3" key="1">
    <citation type="journal article" date="2009" name="Nature">
        <title>The Sorghum bicolor genome and the diversification of grasses.</title>
        <authorList>
            <person name="Paterson A.H."/>
            <person name="Bowers J.E."/>
            <person name="Bruggmann R."/>
            <person name="Dubchak I."/>
            <person name="Grimwood J."/>
            <person name="Gundlach H."/>
            <person name="Haberer G."/>
            <person name="Hellsten U."/>
            <person name="Mitros T."/>
            <person name="Poliakov A."/>
            <person name="Schmutz J."/>
            <person name="Spannagl M."/>
            <person name="Tang H."/>
            <person name="Wang X."/>
            <person name="Wicker T."/>
            <person name="Bharti A.K."/>
            <person name="Chapman J."/>
            <person name="Feltus F.A."/>
            <person name="Gowik U."/>
            <person name="Grigoriev I.V."/>
            <person name="Lyons E."/>
            <person name="Maher C.A."/>
            <person name="Martis M."/>
            <person name="Narechania A."/>
            <person name="Otillar R.P."/>
            <person name="Penning B.W."/>
            <person name="Salamov A.A."/>
            <person name="Wang Y."/>
            <person name="Zhang L."/>
            <person name="Carpita N.C."/>
            <person name="Freeling M."/>
            <person name="Gingle A.R."/>
            <person name="Hash C.T."/>
            <person name="Keller B."/>
            <person name="Klein P."/>
            <person name="Kresovich S."/>
            <person name="McCann M.C."/>
            <person name="Ming R."/>
            <person name="Peterson D.G."/>
            <person name="Mehboob-ur-Rahman"/>
            <person name="Ware D."/>
            <person name="Westhoff P."/>
            <person name="Mayer K.F."/>
            <person name="Messing J."/>
            <person name="Rokhsar D.S."/>
        </authorList>
    </citation>
    <scope>NUCLEOTIDE SEQUENCE [LARGE SCALE GENOMIC DNA]</scope>
    <source>
        <strain evidence="3">cv. BTx623</strain>
    </source>
</reference>
<dbReference type="OMA" id="WHETRCA"/>
<name>A0A1B6Q6K9_SORBI</name>